<dbReference type="Pfam" id="PF13180">
    <property type="entry name" value="PDZ_2"/>
    <property type="match status" value="1"/>
</dbReference>
<evidence type="ECO:0000259" key="5">
    <source>
        <dbReference type="PROSITE" id="PS50106"/>
    </source>
</evidence>
<dbReference type="InterPro" id="IPR043504">
    <property type="entry name" value="Peptidase_S1_PA_chymotrypsin"/>
</dbReference>
<feature type="signal peptide" evidence="4">
    <location>
        <begin position="1"/>
        <end position="29"/>
    </location>
</feature>
<dbReference type="PANTHER" id="PTHR22939:SF129">
    <property type="entry name" value="SERINE PROTEASE HTRA2, MITOCHONDRIAL"/>
    <property type="match status" value="1"/>
</dbReference>
<dbReference type="Pfam" id="PF13365">
    <property type="entry name" value="Trypsin_2"/>
    <property type="match status" value="1"/>
</dbReference>
<evidence type="ECO:0000313" key="6">
    <source>
        <dbReference type="EMBL" id="BDS08915.1"/>
    </source>
</evidence>
<keyword evidence="3" id="KW-0378">Hydrolase</keyword>
<dbReference type="InterPro" id="IPR001940">
    <property type="entry name" value="Peptidase_S1C"/>
</dbReference>
<name>A0AAT9FSL0_9BACT</name>
<feature type="chain" id="PRO_5043703419" description="PDZ domain-containing protein" evidence="4">
    <location>
        <begin position="30"/>
        <end position="346"/>
    </location>
</feature>
<accession>A0AAT9FSL0</accession>
<dbReference type="InterPro" id="IPR001478">
    <property type="entry name" value="PDZ"/>
</dbReference>
<dbReference type="InterPro" id="IPR036034">
    <property type="entry name" value="PDZ_sf"/>
</dbReference>
<dbReference type="Gene3D" id="2.40.10.120">
    <property type="match status" value="1"/>
</dbReference>
<dbReference type="KEGG" id="osu:NT6N_39550"/>
<sequence length="346" mass="37899">MIPITNTFRIHLGMAAMALSVAAIQPVVAQNTLPGDLRINGKTVWEAFEPQRQVLQKSSAVIYTDEKSRIMKIYGTVVSEDGYILTKASEIEGASQLSLRIGSELYRDVEVVNVDEQWDVAMLKITPVAPLEPAMLSDSESAQQGSWVISNGSTTRSQRRVKVGIVSAITREIKAPEGRVVMGVQLGEDDEKGLELKKVTPKSGGEKAGLKEGDFIKSVDGEKITKREDLLKLMKDKKDGDKIAVEVDRDGKSMKFDVELSALPAGPQRLSRNDQMSGGDLSLSKRRDAFPRVLHHDTPLIKDRIGGPLLNLDGVCIGMNIARASRVATFAIPARELSEIILRLKK</sequence>
<dbReference type="SUPFAM" id="SSF50156">
    <property type="entry name" value="PDZ domain-like"/>
    <property type="match status" value="1"/>
</dbReference>
<dbReference type="GO" id="GO:0004252">
    <property type="term" value="F:serine-type endopeptidase activity"/>
    <property type="evidence" value="ECO:0007669"/>
    <property type="project" value="InterPro"/>
</dbReference>
<dbReference type="SMART" id="SM00228">
    <property type="entry name" value="PDZ"/>
    <property type="match status" value="1"/>
</dbReference>
<feature type="domain" description="PDZ" evidence="5">
    <location>
        <begin position="169"/>
        <end position="249"/>
    </location>
</feature>
<evidence type="ECO:0000256" key="2">
    <source>
        <dbReference type="ARBA" id="ARBA00022670"/>
    </source>
</evidence>
<evidence type="ECO:0000256" key="3">
    <source>
        <dbReference type="ARBA" id="ARBA00022801"/>
    </source>
</evidence>
<dbReference type="AlphaFoldDB" id="A0AAT9FSL0"/>
<dbReference type="PANTHER" id="PTHR22939">
    <property type="entry name" value="SERINE PROTEASE FAMILY S1C HTRA-RELATED"/>
    <property type="match status" value="1"/>
</dbReference>
<protein>
    <recommendedName>
        <fullName evidence="5">PDZ domain-containing protein</fullName>
    </recommendedName>
</protein>
<evidence type="ECO:0000256" key="4">
    <source>
        <dbReference type="SAM" id="SignalP"/>
    </source>
</evidence>
<dbReference type="Gene3D" id="2.30.42.10">
    <property type="match status" value="1"/>
</dbReference>
<comment type="similarity">
    <text evidence="1">Belongs to the peptidase S1C family.</text>
</comment>
<reference evidence="6" key="1">
    <citation type="submission" date="2024-07" db="EMBL/GenBank/DDBJ databases">
        <title>Complete genome sequence of Verrucomicrobiaceae bacterium NT6N.</title>
        <authorList>
            <person name="Huang C."/>
            <person name="Takami H."/>
            <person name="Hamasaki K."/>
        </authorList>
    </citation>
    <scope>NUCLEOTIDE SEQUENCE</scope>
    <source>
        <strain evidence="6">NT6N</strain>
    </source>
</reference>
<dbReference type="PRINTS" id="PR00834">
    <property type="entry name" value="PROTEASES2C"/>
</dbReference>
<keyword evidence="4" id="KW-0732">Signal</keyword>
<dbReference type="SUPFAM" id="SSF50494">
    <property type="entry name" value="Trypsin-like serine proteases"/>
    <property type="match status" value="1"/>
</dbReference>
<organism evidence="6">
    <name type="scientific">Oceaniferula spumae</name>
    <dbReference type="NCBI Taxonomy" id="2979115"/>
    <lineage>
        <taxon>Bacteria</taxon>
        <taxon>Pseudomonadati</taxon>
        <taxon>Verrucomicrobiota</taxon>
        <taxon>Verrucomicrobiia</taxon>
        <taxon>Verrucomicrobiales</taxon>
        <taxon>Verrucomicrobiaceae</taxon>
        <taxon>Oceaniferula</taxon>
    </lineage>
</organism>
<dbReference type="GO" id="GO:0006508">
    <property type="term" value="P:proteolysis"/>
    <property type="evidence" value="ECO:0007669"/>
    <property type="project" value="UniProtKB-KW"/>
</dbReference>
<dbReference type="Gene3D" id="2.40.10.10">
    <property type="entry name" value="Trypsin-like serine proteases"/>
    <property type="match status" value="1"/>
</dbReference>
<gene>
    <name evidence="6" type="ORF">NT6N_39550</name>
</gene>
<keyword evidence="2" id="KW-0645">Protease</keyword>
<evidence type="ECO:0000256" key="1">
    <source>
        <dbReference type="ARBA" id="ARBA00010541"/>
    </source>
</evidence>
<dbReference type="PROSITE" id="PS50106">
    <property type="entry name" value="PDZ"/>
    <property type="match status" value="1"/>
</dbReference>
<dbReference type="EMBL" id="AP026866">
    <property type="protein sequence ID" value="BDS08915.1"/>
    <property type="molecule type" value="Genomic_DNA"/>
</dbReference>
<proteinExistence type="inferred from homology"/>
<dbReference type="InterPro" id="IPR009003">
    <property type="entry name" value="Peptidase_S1_PA"/>
</dbReference>